<keyword evidence="2" id="KW-0604">Photosystem II</keyword>
<dbReference type="EMBL" id="BAABIK010000048">
    <property type="protein sequence ID" value="GAA4957569.1"/>
    <property type="molecule type" value="Genomic_DNA"/>
</dbReference>
<protein>
    <submittedName>
        <fullName evidence="4">NAD(P)H-binding protein</fullName>
    </submittedName>
</protein>
<dbReference type="RefSeq" id="WP_345559312.1">
    <property type="nucleotide sequence ID" value="NZ_BAABIK010000048.1"/>
</dbReference>
<organism evidence="4 5">
    <name type="scientific">Streptomonospora halophila</name>
    <dbReference type="NCBI Taxonomy" id="427369"/>
    <lineage>
        <taxon>Bacteria</taxon>
        <taxon>Bacillati</taxon>
        <taxon>Actinomycetota</taxon>
        <taxon>Actinomycetes</taxon>
        <taxon>Streptosporangiales</taxon>
        <taxon>Nocardiopsidaceae</taxon>
        <taxon>Streptomonospora</taxon>
    </lineage>
</organism>
<dbReference type="SUPFAM" id="SSF51735">
    <property type="entry name" value="NAD(P)-binding Rossmann-fold domains"/>
    <property type="match status" value="1"/>
</dbReference>
<comment type="caution">
    <text evidence="4">The sequence shown here is derived from an EMBL/GenBank/DDBJ whole genome shotgun (WGS) entry which is preliminary data.</text>
</comment>
<keyword evidence="5" id="KW-1185">Reference proteome</keyword>
<keyword evidence="1" id="KW-0602">Photosynthesis</keyword>
<evidence type="ECO:0000313" key="5">
    <source>
        <dbReference type="Proteomes" id="UP001499993"/>
    </source>
</evidence>
<dbReference type="PANTHER" id="PTHR47128:SF2">
    <property type="entry name" value="PROTEIN HIGH CHLOROPHYLL FLUORESCENCE PHENOTYPE 244, CHLOROPLASTIC"/>
    <property type="match status" value="1"/>
</dbReference>
<evidence type="ECO:0000259" key="3">
    <source>
        <dbReference type="Pfam" id="PF13460"/>
    </source>
</evidence>
<dbReference type="InterPro" id="IPR036291">
    <property type="entry name" value="NAD(P)-bd_dom_sf"/>
</dbReference>
<dbReference type="Gene3D" id="3.40.50.720">
    <property type="entry name" value="NAD(P)-binding Rossmann-like Domain"/>
    <property type="match status" value="1"/>
</dbReference>
<evidence type="ECO:0000256" key="2">
    <source>
        <dbReference type="ARBA" id="ARBA00023276"/>
    </source>
</evidence>
<dbReference type="InterPro" id="IPR016040">
    <property type="entry name" value="NAD(P)-bd_dom"/>
</dbReference>
<evidence type="ECO:0000256" key="1">
    <source>
        <dbReference type="ARBA" id="ARBA00022531"/>
    </source>
</evidence>
<proteinExistence type="predicted"/>
<reference evidence="5" key="1">
    <citation type="journal article" date="2019" name="Int. J. Syst. Evol. Microbiol.">
        <title>The Global Catalogue of Microorganisms (GCM) 10K type strain sequencing project: providing services to taxonomists for standard genome sequencing and annotation.</title>
        <authorList>
            <consortium name="The Broad Institute Genomics Platform"/>
            <consortium name="The Broad Institute Genome Sequencing Center for Infectious Disease"/>
            <person name="Wu L."/>
            <person name="Ma J."/>
        </authorList>
    </citation>
    <scope>NUCLEOTIDE SEQUENCE [LARGE SCALE GENOMIC DNA]</scope>
    <source>
        <strain evidence="5">JCM 18123</strain>
    </source>
</reference>
<evidence type="ECO:0000313" key="4">
    <source>
        <dbReference type="EMBL" id="GAA4957569.1"/>
    </source>
</evidence>
<name>A0ABP9GZG6_9ACTN</name>
<dbReference type="Proteomes" id="UP001499993">
    <property type="component" value="Unassembled WGS sequence"/>
</dbReference>
<dbReference type="PANTHER" id="PTHR47128">
    <property type="match status" value="1"/>
</dbReference>
<sequence>MANKPTQTLVTGGTGTLGRLIVRRLADDEDTEVRVLSRRAAPAQGDGAKWITGDLAADRGLDRALEGVDTVVHCAHVADSPVGEVSAGANVITAAARAGISHFIYISIVGIDYVPLGYYKGKLAVEELIEESGLPSTILRATQFHELLDWLFGQAGRLPVVPVPAGFWFQPVAADEVAERLVGIARQEPAGRAVDMGGPEVRSIESLAESYEHIRGRGRPVKRIPFPGEIAGAFRSGANLAAGHADGRQTWEEYLSAAEEEPGE</sequence>
<accession>A0ABP9GZG6</accession>
<dbReference type="InterPro" id="IPR044256">
    <property type="entry name" value="HCF244-like"/>
</dbReference>
<feature type="domain" description="NAD(P)-binding" evidence="3">
    <location>
        <begin position="12"/>
        <end position="145"/>
    </location>
</feature>
<gene>
    <name evidence="4" type="ORF">GCM10023224_49340</name>
</gene>
<dbReference type="Pfam" id="PF13460">
    <property type="entry name" value="NAD_binding_10"/>
    <property type="match status" value="1"/>
</dbReference>